<keyword evidence="2" id="KW-1185">Reference proteome</keyword>
<dbReference type="AlphaFoldDB" id="A0A4S8I7C2"/>
<dbReference type="Proteomes" id="UP000317650">
    <property type="component" value="Unassembled WGS sequence"/>
</dbReference>
<dbReference type="EMBL" id="PYDT01000096">
    <property type="protein sequence ID" value="THU43469.1"/>
    <property type="molecule type" value="Genomic_DNA"/>
</dbReference>
<name>A0A4S8I7C2_MUSBA</name>
<evidence type="ECO:0000313" key="1">
    <source>
        <dbReference type="EMBL" id="THU43469.1"/>
    </source>
</evidence>
<proteinExistence type="predicted"/>
<reference evidence="1 2" key="1">
    <citation type="journal article" date="2019" name="Nat. Plants">
        <title>Genome sequencing of Musa balbisiana reveals subgenome evolution and function divergence in polyploid bananas.</title>
        <authorList>
            <person name="Yao X."/>
        </authorList>
    </citation>
    <scope>NUCLEOTIDE SEQUENCE [LARGE SCALE GENOMIC DNA]</scope>
    <source>
        <strain evidence="2">cv. DH-PKW</strain>
        <tissue evidence="1">Leaves</tissue>
    </source>
</reference>
<comment type="caution">
    <text evidence="1">The sequence shown here is derived from an EMBL/GenBank/DDBJ whole genome shotgun (WGS) entry which is preliminary data.</text>
</comment>
<sequence>MHFVALGSFINWCKDQLVHHIFSLEEDNEMVPCALIYYLYSDLGAIPKCFKEGSAFGLDQPKLNGISIAPLQQSNMRLHTP</sequence>
<organism evidence="1 2">
    <name type="scientific">Musa balbisiana</name>
    <name type="common">Banana</name>
    <dbReference type="NCBI Taxonomy" id="52838"/>
    <lineage>
        <taxon>Eukaryota</taxon>
        <taxon>Viridiplantae</taxon>
        <taxon>Streptophyta</taxon>
        <taxon>Embryophyta</taxon>
        <taxon>Tracheophyta</taxon>
        <taxon>Spermatophyta</taxon>
        <taxon>Magnoliopsida</taxon>
        <taxon>Liliopsida</taxon>
        <taxon>Zingiberales</taxon>
        <taxon>Musaceae</taxon>
        <taxon>Musa</taxon>
    </lineage>
</organism>
<protein>
    <submittedName>
        <fullName evidence="1">Uncharacterized protein</fullName>
    </submittedName>
</protein>
<accession>A0A4S8I7C2</accession>
<gene>
    <name evidence="1" type="ORF">C4D60_Mb00t04050</name>
</gene>
<evidence type="ECO:0000313" key="2">
    <source>
        <dbReference type="Proteomes" id="UP000317650"/>
    </source>
</evidence>